<dbReference type="PROSITE" id="PS51934">
    <property type="entry name" value="LRAT"/>
    <property type="match status" value="1"/>
</dbReference>
<feature type="domain" description="LRAT" evidence="1">
    <location>
        <begin position="38"/>
        <end position="153"/>
    </location>
</feature>
<dbReference type="EMBL" id="CAJNOR010000038">
    <property type="protein sequence ID" value="CAF0767341.1"/>
    <property type="molecule type" value="Genomic_DNA"/>
</dbReference>
<name>A0A813QG68_ADIRI</name>
<dbReference type="Gene3D" id="3.90.1720.10">
    <property type="entry name" value="endopeptidase domain like (from Nostoc punctiforme)"/>
    <property type="match status" value="1"/>
</dbReference>
<accession>A0A813QG68</accession>
<proteinExistence type="predicted"/>
<protein>
    <recommendedName>
        <fullName evidence="1">LRAT domain-containing protein</fullName>
    </recommendedName>
</protein>
<gene>
    <name evidence="2" type="ORF">XAT740_LOCUS1261</name>
</gene>
<dbReference type="Proteomes" id="UP000663828">
    <property type="component" value="Unassembled WGS sequence"/>
</dbReference>
<dbReference type="AlphaFoldDB" id="A0A813QG68"/>
<dbReference type="Pfam" id="PF04970">
    <property type="entry name" value="LRAT"/>
    <property type="match status" value="1"/>
</dbReference>
<sequence length="200" mass="23282">MQLLCPILRVSNISLQPTNSHLVDIESARTQLYPGAHIAAANPYEHFHHGIVVDLTSADISVIHFWGVKKREARIQVTTLPIFIAGNIKRVGIRTRQLYIVQYHNDTLEKQQETNQRAKSMLDKPDEYEYNIFRLNCESFAYFCRTERWESEQVTIMRNQLLNTIRNIRNKMKRRKKQCKTSCLSTNKTIPIGVPLSIEI</sequence>
<comment type="caution">
    <text evidence="2">The sequence shown here is derived from an EMBL/GenBank/DDBJ whole genome shotgun (WGS) entry which is preliminary data.</text>
</comment>
<dbReference type="InterPro" id="IPR007053">
    <property type="entry name" value="LRAT_dom"/>
</dbReference>
<organism evidence="2 3">
    <name type="scientific">Adineta ricciae</name>
    <name type="common">Rotifer</name>
    <dbReference type="NCBI Taxonomy" id="249248"/>
    <lineage>
        <taxon>Eukaryota</taxon>
        <taxon>Metazoa</taxon>
        <taxon>Spiralia</taxon>
        <taxon>Gnathifera</taxon>
        <taxon>Rotifera</taxon>
        <taxon>Eurotatoria</taxon>
        <taxon>Bdelloidea</taxon>
        <taxon>Adinetida</taxon>
        <taxon>Adinetidae</taxon>
        <taxon>Adineta</taxon>
    </lineage>
</organism>
<reference evidence="2" key="1">
    <citation type="submission" date="2021-02" db="EMBL/GenBank/DDBJ databases">
        <authorList>
            <person name="Nowell W R."/>
        </authorList>
    </citation>
    <scope>NUCLEOTIDE SEQUENCE</scope>
</reference>
<keyword evidence="3" id="KW-1185">Reference proteome</keyword>
<evidence type="ECO:0000313" key="2">
    <source>
        <dbReference type="EMBL" id="CAF0767341.1"/>
    </source>
</evidence>
<evidence type="ECO:0000313" key="3">
    <source>
        <dbReference type="Proteomes" id="UP000663828"/>
    </source>
</evidence>
<evidence type="ECO:0000259" key="1">
    <source>
        <dbReference type="PROSITE" id="PS51934"/>
    </source>
</evidence>